<dbReference type="STRING" id="1169540.A0A0G4FSZ0"/>
<evidence type="ECO:0000313" key="3">
    <source>
        <dbReference type="Proteomes" id="UP000041254"/>
    </source>
</evidence>
<dbReference type="GO" id="GO:0003723">
    <property type="term" value="F:RNA binding"/>
    <property type="evidence" value="ECO:0007669"/>
    <property type="project" value="TreeGrafter"/>
</dbReference>
<evidence type="ECO:0000313" key="2">
    <source>
        <dbReference type="EMBL" id="CEM17783.1"/>
    </source>
</evidence>
<proteinExistence type="predicted"/>
<dbReference type="InParanoid" id="A0A0G4FSZ0"/>
<evidence type="ECO:0008006" key="4">
    <source>
        <dbReference type="Google" id="ProtNLM"/>
    </source>
</evidence>
<feature type="compositionally biased region" description="Basic and acidic residues" evidence="1">
    <location>
        <begin position="1"/>
        <end position="17"/>
    </location>
</feature>
<evidence type="ECO:0000256" key="1">
    <source>
        <dbReference type="SAM" id="MobiDB-lite"/>
    </source>
</evidence>
<feature type="region of interest" description="Disordered" evidence="1">
    <location>
        <begin position="1"/>
        <end position="48"/>
    </location>
</feature>
<dbReference type="AlphaFoldDB" id="A0A0G4FSZ0"/>
<dbReference type="GO" id="GO:0035770">
    <property type="term" value="C:ribonucleoprotein granule"/>
    <property type="evidence" value="ECO:0007669"/>
    <property type="project" value="TreeGrafter"/>
</dbReference>
<dbReference type="PANTHER" id="PTHR21228:SF40">
    <property type="entry name" value="LD45607P"/>
    <property type="match status" value="1"/>
</dbReference>
<dbReference type="GO" id="GO:0005759">
    <property type="term" value="C:mitochondrial matrix"/>
    <property type="evidence" value="ECO:0007669"/>
    <property type="project" value="TreeGrafter"/>
</dbReference>
<dbReference type="GO" id="GO:0000963">
    <property type="term" value="P:mitochondrial RNA processing"/>
    <property type="evidence" value="ECO:0007669"/>
    <property type="project" value="TreeGrafter"/>
</dbReference>
<dbReference type="Proteomes" id="UP000041254">
    <property type="component" value="Unassembled WGS sequence"/>
</dbReference>
<dbReference type="GO" id="GO:0044528">
    <property type="term" value="P:regulation of mitochondrial mRNA stability"/>
    <property type="evidence" value="ECO:0007669"/>
    <property type="project" value="TreeGrafter"/>
</dbReference>
<sequence>MKDRPQPACAQERRTDSAECPSPHTHHWRCGTRQRSDDRPRPSHCARARPRARPLPLLLLALVTVCSWFYRSGRAFRLAHSRCGGDRGGVQRRLACRGAQRGYVHMSVDERALRGNLWRAQSVTQVLKELDGVESSLSPQMAIHALRAIAATGGRVFRGSGRYEWFIDTWDTRQEEVPLNLDIVFQRVLSRATDWLTGGGSGFRTEREITQALSHLTWVLTRLCMADTQVFKSISALSLPRLAAFSSHDLSVLMWGFAKMGYVHGELYDRASEVVLSRLPHSFSPADIGQLTYSFKLADQYIRTKWDGSTSDERGFAVFGMNMPHIVRGLMVATDRQLPLFRPSDLGTLSVSISEMKHHLHKGEAVAFVESLVSFVISSHGWSALDNKAFSNAAFAMATHHERRAPVNHTLWEGIAKELVGRADRLPARDLANVCWSLARVNCLTADIVTAIQNPLNKAAANSYFDTPSLANVIWALGRANCTSSKIHQRLEQLADSHVKSLTPGQLCGVAWGFMKSSHVPSVLFQKLAKRALMIMHECKAQHLCCLAHVWRQRMHWENAPLVHLLASQVAKQTVRCDRMAPSEVVPIAHFLAKYNMLLDVHHSSESTMVHHTSVATDIMTYTGRRADAFGMLSLAGICEVFVGHPPTPMLHTMYALIATKAAPRMSTFHTDTLMRLVDLLTLALSPRPHNPTPEYLFLRSAMGELGSRVCERMASEMGAAVTPNSQFVAYLGTFCRAPEVFADRGLWCAVWGELAERSPSFDADEANRALECLTSPSRTLRTDIPMAHTIEAKHVVRVLAEKVMQDSREKRQDYKQRGGIATAISGAGEGGTPSHSHPHPHTERGADIMRAAVG</sequence>
<gene>
    <name evidence="2" type="ORF">Vbra_449</name>
</gene>
<keyword evidence="3" id="KW-1185">Reference proteome</keyword>
<dbReference type="OrthoDB" id="5952141at2759"/>
<organism evidence="2 3">
    <name type="scientific">Vitrella brassicaformis (strain CCMP3155)</name>
    <dbReference type="NCBI Taxonomy" id="1169540"/>
    <lineage>
        <taxon>Eukaryota</taxon>
        <taxon>Sar</taxon>
        <taxon>Alveolata</taxon>
        <taxon>Colpodellida</taxon>
        <taxon>Vitrellaceae</taxon>
        <taxon>Vitrella</taxon>
    </lineage>
</organism>
<dbReference type="InterPro" id="IPR050870">
    <property type="entry name" value="FAST_kinase"/>
</dbReference>
<dbReference type="PANTHER" id="PTHR21228">
    <property type="entry name" value="FAST LEU-RICH DOMAIN-CONTAINING"/>
    <property type="match status" value="1"/>
</dbReference>
<dbReference type="EMBL" id="CDMY01000496">
    <property type="protein sequence ID" value="CEM17783.1"/>
    <property type="molecule type" value="Genomic_DNA"/>
</dbReference>
<dbReference type="VEuPathDB" id="CryptoDB:Vbra_449"/>
<accession>A0A0G4FSZ0</accession>
<reference evidence="2 3" key="1">
    <citation type="submission" date="2014-11" db="EMBL/GenBank/DDBJ databases">
        <authorList>
            <person name="Zhu J."/>
            <person name="Qi W."/>
            <person name="Song R."/>
        </authorList>
    </citation>
    <scope>NUCLEOTIDE SEQUENCE [LARGE SCALE GENOMIC DNA]</scope>
</reference>
<protein>
    <recommendedName>
        <fullName evidence="4">RAP domain-containing protein</fullName>
    </recommendedName>
</protein>
<name>A0A0G4FSZ0_VITBC</name>
<feature type="region of interest" description="Disordered" evidence="1">
    <location>
        <begin position="824"/>
        <end position="855"/>
    </location>
</feature>